<dbReference type="EMBL" id="HACG01022968">
    <property type="protein sequence ID" value="CEK69833.1"/>
    <property type="molecule type" value="Transcribed_RNA"/>
</dbReference>
<name>A0A0B6ZMS4_9EUPU</name>
<gene>
    <name evidence="2" type="primary">ORF71770</name>
</gene>
<keyword evidence="1" id="KW-0472">Membrane</keyword>
<evidence type="ECO:0000313" key="2">
    <source>
        <dbReference type="EMBL" id="CEK69833.1"/>
    </source>
</evidence>
<feature type="transmembrane region" description="Helical" evidence="1">
    <location>
        <begin position="34"/>
        <end position="58"/>
    </location>
</feature>
<feature type="non-terminal residue" evidence="2">
    <location>
        <position position="1"/>
    </location>
</feature>
<dbReference type="AlphaFoldDB" id="A0A0B6ZMS4"/>
<protein>
    <submittedName>
        <fullName evidence="2">Uncharacterized protein</fullName>
    </submittedName>
</protein>
<keyword evidence="1" id="KW-0812">Transmembrane</keyword>
<evidence type="ECO:0000256" key="1">
    <source>
        <dbReference type="SAM" id="Phobius"/>
    </source>
</evidence>
<reference evidence="2" key="1">
    <citation type="submission" date="2014-12" db="EMBL/GenBank/DDBJ databases">
        <title>Insight into the proteome of Arion vulgaris.</title>
        <authorList>
            <person name="Aradska J."/>
            <person name="Bulat T."/>
            <person name="Smidak R."/>
            <person name="Sarate P."/>
            <person name="Gangsoo J."/>
            <person name="Sialana F."/>
            <person name="Bilban M."/>
            <person name="Lubec G."/>
        </authorList>
    </citation>
    <scope>NUCLEOTIDE SEQUENCE</scope>
    <source>
        <tissue evidence="2">Skin</tissue>
    </source>
</reference>
<accession>A0A0B6ZMS4</accession>
<sequence>AQVLLDRNLKKKKNGSKNRNIQISRANYKKGIRFLCSSFIIDLIVHTLIASLLSVSGFQFHHKVSCLKVVDVGQFFLDMPAVNCFNGQVLLIHSNSG</sequence>
<proteinExistence type="predicted"/>
<organism evidence="2">
    <name type="scientific">Arion vulgaris</name>
    <dbReference type="NCBI Taxonomy" id="1028688"/>
    <lineage>
        <taxon>Eukaryota</taxon>
        <taxon>Metazoa</taxon>
        <taxon>Spiralia</taxon>
        <taxon>Lophotrochozoa</taxon>
        <taxon>Mollusca</taxon>
        <taxon>Gastropoda</taxon>
        <taxon>Heterobranchia</taxon>
        <taxon>Euthyneura</taxon>
        <taxon>Panpulmonata</taxon>
        <taxon>Eupulmonata</taxon>
        <taxon>Stylommatophora</taxon>
        <taxon>Helicina</taxon>
        <taxon>Arionoidea</taxon>
        <taxon>Arionidae</taxon>
        <taxon>Arion</taxon>
    </lineage>
</organism>
<keyword evidence="1" id="KW-1133">Transmembrane helix</keyword>